<sequence length="889" mass="105102">MKQIKQPNQIIKILQNKNSEDNQELIFVQEYSLVQLKENNINTIYQVNDKILDALSIHYPLNIFQIAILYENGHVELYQLQTGVTFSLSFKNKINMPYKLYYVEGILYVSDYIQGMIQINLKSKSISEFQNKEAKVLSVNEIKNNAQIFYYTTKKLIKYDQFSQQEICLIQNQQIQQFSNISRIYVSNNIMVLYSYKALQFYQLNPFKEIINYSQLIRNRIIDVLEYGINQHKYLIVQENGQIDLITIQIEQKKSNHLNLINLDIEDVRLSYLFDNECLIIVSSYGISIFDQNFLLSSQLELPTSTINIFEFQNNLYAIKKYNNYTQPFVLKECRNIDKKQIVQSFDQKMNIKQIFQINQYLIIITVNQILLYDENKQLQVLGYQSYFQNSIILDNQYLLLSNDQKLQLYYIQNGKLQLSDQIEQEAIQIKSHFQQNQATIFNENGYIQLYQVDQSKLIFQGQSNKYLDLSSYYIDQQNLIICRFNCQLDLFRFPFTTQINEEPLHSYQLNSIAMLINYDQIINEYQVICQNGQYYKFDSELNLKQIINPFGLNNIVLGIQNFQNNYVINMQQQRVQKYLGIDNINEYNIKINQNDELFLSNKNELYLLNNLSLAKIQLKEKELDFLNANFTKNKEQILLLKDNILITETSVYRYLLESFELMQNFQEEGKVIQIADIQGQYVVLLFEDSSLCTMQVHEDGQKNFQIYQIKENYKFQNIKLSKDIIILTYQNEVTVYSLNKFEKLDQFKAIYPDKNVTVDEQIVQIQIDTHSDSQLILTLLIQYAGIVIIYLKLNKNNGITIAKLHKKIHSPIDNSEHLRMQIYQSTCQLFNTKKEYQVLKQVHHFFDSSLQPIQKPILMNDCIIDSIIFDEVVYYIGICGALWSLNLD</sequence>
<evidence type="ECO:0000313" key="2">
    <source>
        <dbReference type="Proteomes" id="UP000692954"/>
    </source>
</evidence>
<proteinExistence type="predicted"/>
<dbReference type="AlphaFoldDB" id="A0A8S1MQD5"/>
<gene>
    <name evidence="1" type="ORF">PSON_ATCC_30995.1.T0390038</name>
</gene>
<organism evidence="1 2">
    <name type="scientific">Paramecium sonneborni</name>
    <dbReference type="NCBI Taxonomy" id="65129"/>
    <lineage>
        <taxon>Eukaryota</taxon>
        <taxon>Sar</taxon>
        <taxon>Alveolata</taxon>
        <taxon>Ciliophora</taxon>
        <taxon>Intramacronucleata</taxon>
        <taxon>Oligohymenophorea</taxon>
        <taxon>Peniculida</taxon>
        <taxon>Parameciidae</taxon>
        <taxon>Paramecium</taxon>
    </lineage>
</organism>
<accession>A0A8S1MQD5</accession>
<dbReference type="Proteomes" id="UP000692954">
    <property type="component" value="Unassembled WGS sequence"/>
</dbReference>
<comment type="caution">
    <text evidence="1">The sequence shown here is derived from an EMBL/GenBank/DDBJ whole genome shotgun (WGS) entry which is preliminary data.</text>
</comment>
<keyword evidence="2" id="KW-1185">Reference proteome</keyword>
<evidence type="ECO:0000313" key="1">
    <source>
        <dbReference type="EMBL" id="CAD8079343.1"/>
    </source>
</evidence>
<reference evidence="1" key="1">
    <citation type="submission" date="2021-01" db="EMBL/GenBank/DDBJ databases">
        <authorList>
            <consortium name="Genoscope - CEA"/>
            <person name="William W."/>
        </authorList>
    </citation>
    <scope>NUCLEOTIDE SEQUENCE</scope>
</reference>
<dbReference type="OrthoDB" id="301184at2759"/>
<dbReference type="EMBL" id="CAJJDN010000039">
    <property type="protein sequence ID" value="CAD8079343.1"/>
    <property type="molecule type" value="Genomic_DNA"/>
</dbReference>
<name>A0A8S1MQD5_9CILI</name>
<protein>
    <submittedName>
        <fullName evidence="1">Uncharacterized protein</fullName>
    </submittedName>
</protein>